<comment type="subcellular location">
    <subcellularLocation>
        <location evidence="1">Secreted</location>
    </subcellularLocation>
</comment>
<dbReference type="GO" id="GO:0032098">
    <property type="term" value="P:regulation of appetite"/>
    <property type="evidence" value="ECO:0007669"/>
    <property type="project" value="Ensembl"/>
</dbReference>
<evidence type="ECO:0000256" key="5">
    <source>
        <dbReference type="ARBA" id="ARBA00022685"/>
    </source>
</evidence>
<keyword evidence="8" id="KW-0527">Neuropeptide</keyword>
<feature type="chain" id="PRO_5034612606" description="Galanin-like peptide" evidence="10">
    <location>
        <begin position="24"/>
        <end position="115"/>
    </location>
</feature>
<feature type="domain" description="Galanin" evidence="11">
    <location>
        <begin position="32"/>
        <end position="44"/>
    </location>
</feature>
<evidence type="ECO:0000256" key="3">
    <source>
        <dbReference type="ARBA" id="ARBA00016022"/>
    </source>
</evidence>
<proteinExistence type="inferred from homology"/>
<keyword evidence="5" id="KW-0165">Cleavage on pair of basic residues</keyword>
<evidence type="ECO:0000256" key="2">
    <source>
        <dbReference type="ARBA" id="ARBA00006871"/>
    </source>
</evidence>
<name>A0A8C6QTK8_NANGA</name>
<protein>
    <recommendedName>
        <fullName evidence="3">Galanin-like peptide</fullName>
    </recommendedName>
</protein>
<dbReference type="AlphaFoldDB" id="A0A8C6QTK8"/>
<keyword evidence="4" id="KW-0964">Secreted</keyword>
<sequence>MAPSVHLLLLLTISASLMETTESAPAHRGRGGWTLNSAGYLLGPVLRSSSKADQGKRRDSALEILDLWKVINGLPYSHPPRMAKRTLMEMFVKPETGGLCTLRKKVPSRGSSLKS</sequence>
<evidence type="ECO:0000256" key="10">
    <source>
        <dbReference type="SAM" id="SignalP"/>
    </source>
</evidence>
<dbReference type="PANTHER" id="PTHR20950">
    <property type="entry name" value="GALANIN-RELATED PEPTIDE"/>
    <property type="match status" value="1"/>
</dbReference>
<evidence type="ECO:0000313" key="13">
    <source>
        <dbReference type="Proteomes" id="UP000694381"/>
    </source>
</evidence>
<dbReference type="GO" id="GO:0042595">
    <property type="term" value="P:behavioral response to starvation"/>
    <property type="evidence" value="ECO:0007669"/>
    <property type="project" value="Ensembl"/>
</dbReference>
<organism evidence="12 13">
    <name type="scientific">Nannospalax galili</name>
    <name type="common">Northern Israeli blind subterranean mole rat</name>
    <name type="synonym">Spalax galili</name>
    <dbReference type="NCBI Taxonomy" id="1026970"/>
    <lineage>
        <taxon>Eukaryota</taxon>
        <taxon>Metazoa</taxon>
        <taxon>Chordata</taxon>
        <taxon>Craniata</taxon>
        <taxon>Vertebrata</taxon>
        <taxon>Euteleostomi</taxon>
        <taxon>Mammalia</taxon>
        <taxon>Eutheria</taxon>
        <taxon>Euarchontoglires</taxon>
        <taxon>Glires</taxon>
        <taxon>Rodentia</taxon>
        <taxon>Myomorpha</taxon>
        <taxon>Muroidea</taxon>
        <taxon>Spalacidae</taxon>
        <taxon>Spalacinae</taxon>
        <taxon>Nannospalax</taxon>
    </lineage>
</organism>
<reference evidence="12" key="2">
    <citation type="submission" date="2025-09" db="UniProtKB">
        <authorList>
            <consortium name="Ensembl"/>
        </authorList>
    </citation>
    <scope>IDENTIFICATION</scope>
</reference>
<evidence type="ECO:0000256" key="1">
    <source>
        <dbReference type="ARBA" id="ARBA00004613"/>
    </source>
</evidence>
<dbReference type="Ensembl" id="ENSNGAT00000013161.1">
    <property type="protein sequence ID" value="ENSNGAP00000007673.1"/>
    <property type="gene ID" value="ENSNGAG00000010881.1"/>
</dbReference>
<comment type="similarity">
    <text evidence="2">Belongs to the galanin family.</text>
</comment>
<keyword evidence="7 10" id="KW-0732">Signal</keyword>
<evidence type="ECO:0000259" key="11">
    <source>
        <dbReference type="PROSITE" id="PS00861"/>
    </source>
</evidence>
<dbReference type="Proteomes" id="UP000694381">
    <property type="component" value="Unassembled WGS sequence"/>
</dbReference>
<dbReference type="PROSITE" id="PS00861">
    <property type="entry name" value="GALANIN"/>
    <property type="match status" value="1"/>
</dbReference>
<dbReference type="OMA" id="PQMSDQD"/>
<dbReference type="InterPro" id="IPR039244">
    <property type="entry name" value="GALP"/>
</dbReference>
<evidence type="ECO:0000256" key="7">
    <source>
        <dbReference type="ARBA" id="ARBA00022729"/>
    </source>
</evidence>
<dbReference type="GO" id="GO:0005576">
    <property type="term" value="C:extracellular region"/>
    <property type="evidence" value="ECO:0007669"/>
    <property type="project" value="UniProtKB-SubCell"/>
</dbReference>
<accession>A0A8C6QTK8</accession>
<comment type="function">
    <text evidence="9">Hypothalamic neuropeptide which binds to the G-protein-coupled galanin receptors (GALR1, GALR2 and GALR3). Involved in a large number of putative physiological functions in CNS homeostatic processes, including the regulation of gonadotropin-releasing hormone secretion.</text>
</comment>
<reference evidence="12" key="1">
    <citation type="submission" date="2025-08" db="UniProtKB">
        <authorList>
            <consortium name="Ensembl"/>
        </authorList>
    </citation>
    <scope>IDENTIFICATION</scope>
</reference>
<dbReference type="Pfam" id="PF01296">
    <property type="entry name" value="Galanin"/>
    <property type="match status" value="1"/>
</dbReference>
<evidence type="ECO:0000256" key="6">
    <source>
        <dbReference type="ARBA" id="ARBA00022702"/>
    </source>
</evidence>
<feature type="signal peptide" evidence="10">
    <location>
        <begin position="1"/>
        <end position="23"/>
    </location>
</feature>
<evidence type="ECO:0000256" key="8">
    <source>
        <dbReference type="ARBA" id="ARBA00023320"/>
    </source>
</evidence>
<dbReference type="GO" id="GO:0061844">
    <property type="term" value="P:antimicrobial humoral immune response mediated by antimicrobial peptide"/>
    <property type="evidence" value="ECO:0007669"/>
    <property type="project" value="TreeGrafter"/>
</dbReference>
<keyword evidence="6" id="KW-0372">Hormone</keyword>
<dbReference type="GeneTree" id="ENSGT00390000016349"/>
<evidence type="ECO:0000256" key="9">
    <source>
        <dbReference type="ARBA" id="ARBA00025486"/>
    </source>
</evidence>
<evidence type="ECO:0000313" key="12">
    <source>
        <dbReference type="Ensembl" id="ENSNGAP00000007673.1"/>
    </source>
</evidence>
<dbReference type="InterPro" id="IPR008174">
    <property type="entry name" value="Galanin"/>
</dbReference>
<dbReference type="PANTHER" id="PTHR20950:SF1">
    <property type="entry name" value="GALANIN-LIKE PEPTIDE"/>
    <property type="match status" value="1"/>
</dbReference>
<dbReference type="GO" id="GO:0050829">
    <property type="term" value="P:defense response to Gram-negative bacterium"/>
    <property type="evidence" value="ECO:0007669"/>
    <property type="project" value="TreeGrafter"/>
</dbReference>
<evidence type="ECO:0000256" key="4">
    <source>
        <dbReference type="ARBA" id="ARBA00022525"/>
    </source>
</evidence>
<dbReference type="GO" id="GO:0007218">
    <property type="term" value="P:neuropeptide signaling pathway"/>
    <property type="evidence" value="ECO:0007669"/>
    <property type="project" value="UniProtKB-KW"/>
</dbReference>
<keyword evidence="13" id="KW-1185">Reference proteome</keyword>
<dbReference type="GO" id="GO:0005179">
    <property type="term" value="F:hormone activity"/>
    <property type="evidence" value="ECO:0007669"/>
    <property type="project" value="UniProtKB-KW"/>
</dbReference>